<dbReference type="STRING" id="573321.SAMN04488505_10848"/>
<dbReference type="Proteomes" id="UP000198984">
    <property type="component" value="Unassembled WGS sequence"/>
</dbReference>
<keyword evidence="2" id="KW-1185">Reference proteome</keyword>
<gene>
    <name evidence="1" type="ORF">SAMN04488505_10848</name>
</gene>
<evidence type="ECO:0000313" key="1">
    <source>
        <dbReference type="EMBL" id="SEN08561.1"/>
    </source>
</evidence>
<sequence>MKNNIVIGILILITIMAGVLAPLVLDAQATDTVAPGSRILNTRLLKPGLRQYLVYYQHPQAPKMLRCWYWLRDIKTATRNGEPVFTISQHWYGADTTSYRAYFSVNSAKDFTPVYHQETAKSGLAAYNWGTAGISGADTVADNSKKGFTLQFDRPNFNWNLDVETFEMLPLAAGKTFAINFYDAGLDLPEFVIYKVSGIEALTTLDNKSVDCWKLVTTGNNKGVDYTQTFWISKKEHEFLKEEDVYGGMYRCKVKLPAFMPDVLTHF</sequence>
<protein>
    <submittedName>
        <fullName evidence="1">Uncharacterized protein</fullName>
    </submittedName>
</protein>
<name>A0A1H8DMK3_9BACT</name>
<reference evidence="1 2" key="1">
    <citation type="submission" date="2016-10" db="EMBL/GenBank/DDBJ databases">
        <authorList>
            <person name="de Groot N.N."/>
        </authorList>
    </citation>
    <scope>NUCLEOTIDE SEQUENCE [LARGE SCALE GENOMIC DNA]</scope>
    <source>
        <strain evidence="1 2">DSM 21039</strain>
    </source>
</reference>
<organism evidence="1 2">
    <name type="scientific">Chitinophaga rupis</name>
    <dbReference type="NCBI Taxonomy" id="573321"/>
    <lineage>
        <taxon>Bacteria</taxon>
        <taxon>Pseudomonadati</taxon>
        <taxon>Bacteroidota</taxon>
        <taxon>Chitinophagia</taxon>
        <taxon>Chitinophagales</taxon>
        <taxon>Chitinophagaceae</taxon>
        <taxon>Chitinophaga</taxon>
    </lineage>
</organism>
<dbReference type="AlphaFoldDB" id="A0A1H8DMK3"/>
<dbReference type="RefSeq" id="WP_143081126.1">
    <property type="nucleotide sequence ID" value="NZ_FOBB01000008.1"/>
</dbReference>
<dbReference type="EMBL" id="FOBB01000008">
    <property type="protein sequence ID" value="SEN08561.1"/>
    <property type="molecule type" value="Genomic_DNA"/>
</dbReference>
<evidence type="ECO:0000313" key="2">
    <source>
        <dbReference type="Proteomes" id="UP000198984"/>
    </source>
</evidence>
<dbReference type="OrthoDB" id="6057441at2"/>
<dbReference type="Pfam" id="PF11306">
    <property type="entry name" value="DUF3108"/>
    <property type="match status" value="1"/>
</dbReference>
<dbReference type="InterPro" id="IPR021457">
    <property type="entry name" value="DUF3108"/>
</dbReference>
<proteinExistence type="predicted"/>
<accession>A0A1H8DMK3</accession>